<comment type="caution">
    <text evidence="2">The sequence shown here is derived from an EMBL/GenBank/DDBJ whole genome shotgun (WGS) entry which is preliminary data.</text>
</comment>
<name>A0ABV6GF87_9BACI</name>
<dbReference type="InterPro" id="IPR052928">
    <property type="entry name" value="Desiccation-related_membrane"/>
</dbReference>
<dbReference type="EMBL" id="JBHLVO010000008">
    <property type="protein sequence ID" value="MFC0272061.1"/>
    <property type="molecule type" value="Genomic_DNA"/>
</dbReference>
<dbReference type="RefSeq" id="WP_378933992.1">
    <property type="nucleotide sequence ID" value="NZ_JBHLVO010000008.1"/>
</dbReference>
<keyword evidence="1" id="KW-0175">Coiled coil</keyword>
<proteinExistence type="predicted"/>
<dbReference type="Pfam" id="PF12732">
    <property type="entry name" value="YtxH"/>
    <property type="match status" value="1"/>
</dbReference>
<protein>
    <submittedName>
        <fullName evidence="2">YtxH domain-containing protein</fullName>
    </submittedName>
</protein>
<dbReference type="Proteomes" id="UP001589854">
    <property type="component" value="Unassembled WGS sequence"/>
</dbReference>
<evidence type="ECO:0000256" key="1">
    <source>
        <dbReference type="SAM" id="Coils"/>
    </source>
</evidence>
<accession>A0ABV6GF87</accession>
<evidence type="ECO:0000313" key="2">
    <source>
        <dbReference type="EMBL" id="MFC0272061.1"/>
    </source>
</evidence>
<organism evidence="2 3">
    <name type="scientific">Metabacillus herbersteinensis</name>
    <dbReference type="NCBI Taxonomy" id="283816"/>
    <lineage>
        <taxon>Bacteria</taxon>
        <taxon>Bacillati</taxon>
        <taxon>Bacillota</taxon>
        <taxon>Bacilli</taxon>
        <taxon>Bacillales</taxon>
        <taxon>Bacillaceae</taxon>
        <taxon>Metabacillus</taxon>
    </lineage>
</organism>
<sequence length="119" mass="13350">MSNNKSLMYGLLVGGLVGSMATLLSAPSSGRDLRGQIRFNRQRLEETVNQLKSEGVSLKDQVVQTAKESAGVIKEVSADLQNSIKQWQMEIEPHKNDLQKEIEEIELKIKQLEQALEEK</sequence>
<reference evidence="2 3" key="1">
    <citation type="submission" date="2024-09" db="EMBL/GenBank/DDBJ databases">
        <authorList>
            <person name="Sun Q."/>
            <person name="Mori K."/>
        </authorList>
    </citation>
    <scope>NUCLEOTIDE SEQUENCE [LARGE SCALE GENOMIC DNA]</scope>
    <source>
        <strain evidence="2 3">CCM 7228</strain>
    </source>
</reference>
<evidence type="ECO:0000313" key="3">
    <source>
        <dbReference type="Proteomes" id="UP001589854"/>
    </source>
</evidence>
<feature type="coiled-coil region" evidence="1">
    <location>
        <begin position="34"/>
        <end position="61"/>
    </location>
</feature>
<keyword evidence="3" id="KW-1185">Reference proteome</keyword>
<dbReference type="InterPro" id="IPR024623">
    <property type="entry name" value="YtxH"/>
</dbReference>
<dbReference type="PANTHER" id="PTHR35792">
    <property type="entry name" value="GENERAL STRESS PROTEIN"/>
    <property type="match status" value="1"/>
</dbReference>
<gene>
    <name evidence="2" type="ORF">ACFFIX_11425</name>
</gene>
<dbReference type="PANTHER" id="PTHR35792:SF3">
    <property type="entry name" value="IG HYPOTHETICAL 17707"/>
    <property type="match status" value="1"/>
</dbReference>